<dbReference type="InterPro" id="IPR052532">
    <property type="entry name" value="SUA5_domain"/>
</dbReference>
<dbReference type="EMBL" id="FKLO01000045">
    <property type="protein sequence ID" value="SAM64567.1"/>
    <property type="molecule type" value="Genomic_DNA"/>
</dbReference>
<dbReference type="PROSITE" id="PS51163">
    <property type="entry name" value="YRDC"/>
    <property type="match status" value="1"/>
</dbReference>
<gene>
    <name evidence="2" type="ORF">CHUV0807_1253</name>
</gene>
<dbReference type="RefSeq" id="WP_004140551.1">
    <property type="nucleotide sequence ID" value="NZ_FKLO01000045.1"/>
</dbReference>
<protein>
    <submittedName>
        <fullName evidence="2">Hypothetical YciO protein, TsaC/YrdC paralog</fullName>
    </submittedName>
</protein>
<organism evidence="2 3">
    <name type="scientific">Cardiobacterium hominis</name>
    <dbReference type="NCBI Taxonomy" id="2718"/>
    <lineage>
        <taxon>Bacteria</taxon>
        <taxon>Pseudomonadati</taxon>
        <taxon>Pseudomonadota</taxon>
        <taxon>Gammaproteobacteria</taxon>
        <taxon>Cardiobacteriales</taxon>
        <taxon>Cardiobacteriaceae</taxon>
        <taxon>Cardiobacterium</taxon>
    </lineage>
</organism>
<dbReference type="InterPro" id="IPR006070">
    <property type="entry name" value="Sua5-like_dom"/>
</dbReference>
<dbReference type="OMA" id="YALGCQI"/>
<dbReference type="Proteomes" id="UP000190837">
    <property type="component" value="Unassembled WGS sequence"/>
</dbReference>
<dbReference type="PANTHER" id="PTHR42828">
    <property type="entry name" value="DHBP SYNTHASE RIBB-LIKE ALPHA/BETA DOMAIN-CONTAINING PROTEIN"/>
    <property type="match status" value="1"/>
</dbReference>
<sequence>MSEILEIHPARIKPRDIARIVETLRHGGVVIAPSDSGYALLCQLDDKSAAEKIRHIRELERDHPFTILCADLTDLARYARVDNVQFRLLKTLFPGAYTCILPASREVPRRVQNDKRKTIGIRVPDHPVLQAILAEHGEALMGVSLFDSDAYDADIHELPAAVTGQVALMVDAGDVPLRPTTVLDLTEMPPLLLRQGAGEVTGIV</sequence>
<dbReference type="AlphaFoldDB" id="A0A1C3H4L6"/>
<name>A0A1C3H4L6_9GAMM</name>
<dbReference type="GO" id="GO:0003725">
    <property type="term" value="F:double-stranded RNA binding"/>
    <property type="evidence" value="ECO:0007669"/>
    <property type="project" value="InterPro"/>
</dbReference>
<dbReference type="InterPro" id="IPR017945">
    <property type="entry name" value="DHBP_synth_RibB-like_a/b_dom"/>
</dbReference>
<dbReference type="Gene3D" id="3.90.870.10">
    <property type="entry name" value="DHBP synthase"/>
    <property type="match status" value="1"/>
</dbReference>
<dbReference type="GeneID" id="84788888"/>
<evidence type="ECO:0000313" key="2">
    <source>
        <dbReference type="EMBL" id="SAM64567.1"/>
    </source>
</evidence>
<dbReference type="SUPFAM" id="SSF55821">
    <property type="entry name" value="YrdC/RibB"/>
    <property type="match status" value="1"/>
</dbReference>
<proteinExistence type="predicted"/>
<feature type="domain" description="YrdC-like" evidence="1">
    <location>
        <begin position="14"/>
        <end position="198"/>
    </location>
</feature>
<reference evidence="3" key="1">
    <citation type="submission" date="2016-04" db="EMBL/GenBank/DDBJ databases">
        <authorList>
            <person name="Tagini F."/>
        </authorList>
    </citation>
    <scope>NUCLEOTIDE SEQUENCE [LARGE SCALE GENOMIC DNA]</scope>
    <source>
        <strain evidence="3">CHUV0807</strain>
    </source>
</reference>
<dbReference type="NCBIfam" id="TIGR00057">
    <property type="entry name" value="L-threonylcarbamoyladenylate synthase"/>
    <property type="match status" value="1"/>
</dbReference>
<accession>A0A1C3H4L6</accession>
<dbReference type="PANTHER" id="PTHR42828:SF3">
    <property type="entry name" value="THREONYLCARBAMOYL-AMP SYNTHASE"/>
    <property type="match status" value="1"/>
</dbReference>
<evidence type="ECO:0000313" key="3">
    <source>
        <dbReference type="Proteomes" id="UP000190837"/>
    </source>
</evidence>
<evidence type="ECO:0000259" key="1">
    <source>
        <dbReference type="PROSITE" id="PS51163"/>
    </source>
</evidence>
<dbReference type="Pfam" id="PF01300">
    <property type="entry name" value="Sua5_yciO_yrdC"/>
    <property type="match status" value="1"/>
</dbReference>